<dbReference type="AlphaFoldDB" id="A0A1Z4BN32"/>
<sequence length="103" mass="11368">MDEVEEKEGQLSIELDDKIAKGVYSNLAIINHSSTEFVVDFVSVMPGMPKGKVRSRIILTPEHAKRLLFALDDNIQKFEQANGAISNSDDRHAIPLFGITGQA</sequence>
<dbReference type="RefSeq" id="WP_009412436.1">
    <property type="nucleotide sequence ID" value="NZ_CP022022.1"/>
</dbReference>
<proteinExistence type="predicted"/>
<evidence type="ECO:0008006" key="3">
    <source>
        <dbReference type="Google" id="ProtNLM"/>
    </source>
</evidence>
<gene>
    <name evidence="1" type="ORF">CBG49_05970</name>
</gene>
<organism evidence="1 2">
    <name type="scientific">Capnocytophaga endodontalis</name>
    <dbReference type="NCBI Taxonomy" id="2708117"/>
    <lineage>
        <taxon>Bacteria</taxon>
        <taxon>Pseudomonadati</taxon>
        <taxon>Bacteroidota</taxon>
        <taxon>Flavobacteriia</taxon>
        <taxon>Flavobacteriales</taxon>
        <taxon>Flavobacteriaceae</taxon>
        <taxon>Capnocytophaga</taxon>
    </lineage>
</organism>
<evidence type="ECO:0000313" key="2">
    <source>
        <dbReference type="Proteomes" id="UP000197007"/>
    </source>
</evidence>
<dbReference type="Proteomes" id="UP000197007">
    <property type="component" value="Chromosome"/>
</dbReference>
<dbReference type="Pfam" id="PF11950">
    <property type="entry name" value="DUF3467"/>
    <property type="match status" value="1"/>
</dbReference>
<name>A0A1Z4BN32_9FLAO</name>
<dbReference type="KEGG" id="capn:CBG49_05970"/>
<dbReference type="InterPro" id="IPR021857">
    <property type="entry name" value="DUF3467"/>
</dbReference>
<accession>A0A1Z4BN32</accession>
<protein>
    <recommendedName>
        <fullName evidence="3">DUF3467 domain-containing protein</fullName>
    </recommendedName>
</protein>
<reference evidence="2" key="1">
    <citation type="submission" date="2017-06" db="EMBL/GenBank/DDBJ databases">
        <title>Complete genome sequence of Capnocytophaga sp. KCOM 1579 (=ChDC OS43) isolated from a human refractory periapical abscess lesion.</title>
        <authorList>
            <person name="Kook J.-K."/>
            <person name="Park S.-N."/>
            <person name="Lim Y.K."/>
            <person name="Roh H."/>
        </authorList>
    </citation>
    <scope>NUCLEOTIDE SEQUENCE [LARGE SCALE GENOMIC DNA]</scope>
    <source>
        <strain evidence="2">ChDC OS43</strain>
    </source>
</reference>
<evidence type="ECO:0000313" key="1">
    <source>
        <dbReference type="EMBL" id="ASF42653.1"/>
    </source>
</evidence>
<dbReference type="EMBL" id="CP022022">
    <property type="protein sequence ID" value="ASF42653.1"/>
    <property type="molecule type" value="Genomic_DNA"/>
</dbReference>
<keyword evidence="2" id="KW-1185">Reference proteome</keyword>